<reference evidence="8" key="1">
    <citation type="submission" date="2015-10" db="EMBL/GenBank/DDBJ databases">
        <authorList>
            <person name="Ju K.-S."/>
            <person name="Doroghazi J.R."/>
            <person name="Metcalf W.W."/>
        </authorList>
    </citation>
    <scope>NUCLEOTIDE SEQUENCE [LARGE SCALE GENOMIC DNA]</scope>
    <source>
        <strain evidence="8">NRRL 3151</strain>
    </source>
</reference>
<dbReference type="Pfam" id="PF00293">
    <property type="entry name" value="NUDIX"/>
    <property type="match status" value="1"/>
</dbReference>
<dbReference type="Gene3D" id="3.90.79.10">
    <property type="entry name" value="Nucleoside Triphosphate Pyrophosphohydrolase"/>
    <property type="match status" value="1"/>
</dbReference>
<evidence type="ECO:0000256" key="1">
    <source>
        <dbReference type="ARBA" id="ARBA00001946"/>
    </source>
</evidence>
<evidence type="ECO:0000313" key="8">
    <source>
        <dbReference type="Proteomes" id="UP000053923"/>
    </source>
</evidence>
<dbReference type="InterPro" id="IPR000086">
    <property type="entry name" value="NUDIX_hydrolase_dom"/>
</dbReference>
<proteinExistence type="inferred from homology"/>
<dbReference type="InterPro" id="IPR020476">
    <property type="entry name" value="Nudix_hydrolase"/>
</dbReference>
<comment type="similarity">
    <text evidence="2 4">Belongs to the Nudix hydrolase family.</text>
</comment>
<dbReference type="PROSITE" id="PS00893">
    <property type="entry name" value="NUDIX_BOX"/>
    <property type="match status" value="1"/>
</dbReference>
<evidence type="ECO:0000256" key="4">
    <source>
        <dbReference type="RuleBase" id="RU003476"/>
    </source>
</evidence>
<feature type="domain" description="Nudix hydrolase" evidence="6">
    <location>
        <begin position="54"/>
        <end position="182"/>
    </location>
</feature>
<dbReference type="Proteomes" id="UP000053923">
    <property type="component" value="Unassembled WGS sequence"/>
</dbReference>
<dbReference type="PRINTS" id="PR00502">
    <property type="entry name" value="NUDIXFAMILY"/>
</dbReference>
<comment type="cofactor">
    <cofactor evidence="1">
        <name>Mg(2+)</name>
        <dbReference type="ChEBI" id="CHEBI:18420"/>
    </cofactor>
</comment>
<keyword evidence="8" id="KW-1185">Reference proteome</keyword>
<dbReference type="CDD" id="cd03424">
    <property type="entry name" value="NUDIX_ADPRase_Nudt5_UGPPase_Nudt14"/>
    <property type="match status" value="1"/>
</dbReference>
<evidence type="ECO:0000313" key="7">
    <source>
        <dbReference type="EMBL" id="KUL25743.1"/>
    </source>
</evidence>
<dbReference type="GO" id="GO:0005829">
    <property type="term" value="C:cytosol"/>
    <property type="evidence" value="ECO:0007669"/>
    <property type="project" value="TreeGrafter"/>
</dbReference>
<sequence>MPSDHAVPASPSHLPVDRWQTGTSTNVYSSRWVSLDLVDVMPPNGRQYQHHVIAVPPAVAVVLVHPKHGVLLLHRHRFITDTVGFEVPAGGIDPGETVEEAAAREVLEETGWKVTTTRHFYTGNASDGVSTQQFHFVLARAAEYVGEPVDAHESSTRQWFPPSGLAELLRTGQVPGCLSSVALLYALQFDLLGGTGSGQR</sequence>
<protein>
    <recommendedName>
        <fullName evidence="6">Nudix hydrolase domain-containing protein</fullName>
    </recommendedName>
</protein>
<accession>A0A101JF69</accession>
<dbReference type="GO" id="GO:0016462">
    <property type="term" value="F:pyrophosphatase activity"/>
    <property type="evidence" value="ECO:0007669"/>
    <property type="project" value="UniProtKB-ARBA"/>
</dbReference>
<dbReference type="InterPro" id="IPR020084">
    <property type="entry name" value="NUDIX_hydrolase_CS"/>
</dbReference>
<dbReference type="InterPro" id="IPR015797">
    <property type="entry name" value="NUDIX_hydrolase-like_dom_sf"/>
</dbReference>
<name>A0A101JF69_9ACTN</name>
<feature type="region of interest" description="Disordered" evidence="5">
    <location>
        <begin position="1"/>
        <end position="20"/>
    </location>
</feature>
<evidence type="ECO:0000256" key="2">
    <source>
        <dbReference type="ARBA" id="ARBA00005582"/>
    </source>
</evidence>
<dbReference type="GO" id="GO:0019693">
    <property type="term" value="P:ribose phosphate metabolic process"/>
    <property type="evidence" value="ECO:0007669"/>
    <property type="project" value="TreeGrafter"/>
</dbReference>
<evidence type="ECO:0000259" key="6">
    <source>
        <dbReference type="PROSITE" id="PS51462"/>
    </source>
</evidence>
<comment type="caution">
    <text evidence="7">The sequence shown here is derived from an EMBL/GenBank/DDBJ whole genome shotgun (WGS) entry which is preliminary data.</text>
</comment>
<keyword evidence="3 4" id="KW-0378">Hydrolase</keyword>
<dbReference type="AlphaFoldDB" id="A0A101JF69"/>
<evidence type="ECO:0000256" key="5">
    <source>
        <dbReference type="SAM" id="MobiDB-lite"/>
    </source>
</evidence>
<dbReference type="GO" id="GO:0006753">
    <property type="term" value="P:nucleoside phosphate metabolic process"/>
    <property type="evidence" value="ECO:0007669"/>
    <property type="project" value="TreeGrafter"/>
</dbReference>
<dbReference type="PANTHER" id="PTHR11839">
    <property type="entry name" value="UDP/ADP-SUGAR PYROPHOSPHATASE"/>
    <property type="match status" value="1"/>
</dbReference>
<dbReference type="PROSITE" id="PS51462">
    <property type="entry name" value="NUDIX"/>
    <property type="match status" value="1"/>
</dbReference>
<dbReference type="PANTHER" id="PTHR11839:SF18">
    <property type="entry name" value="NUDIX HYDROLASE DOMAIN-CONTAINING PROTEIN"/>
    <property type="match status" value="1"/>
</dbReference>
<evidence type="ECO:0000256" key="3">
    <source>
        <dbReference type="ARBA" id="ARBA00022801"/>
    </source>
</evidence>
<organism evidence="7 8">
    <name type="scientific">Streptomyces regalis</name>
    <dbReference type="NCBI Taxonomy" id="68262"/>
    <lineage>
        <taxon>Bacteria</taxon>
        <taxon>Bacillati</taxon>
        <taxon>Actinomycetota</taxon>
        <taxon>Actinomycetes</taxon>
        <taxon>Kitasatosporales</taxon>
        <taxon>Streptomycetaceae</taxon>
        <taxon>Streptomyces</taxon>
    </lineage>
</organism>
<gene>
    <name evidence="7" type="ORF">ADL12_34100</name>
</gene>
<dbReference type="EMBL" id="LLZG01000366">
    <property type="protein sequence ID" value="KUL25743.1"/>
    <property type="molecule type" value="Genomic_DNA"/>
</dbReference>
<dbReference type="SUPFAM" id="SSF55811">
    <property type="entry name" value="Nudix"/>
    <property type="match status" value="1"/>
</dbReference>